<accession>A0ABU7FMA2</accession>
<dbReference type="Proteomes" id="UP001333996">
    <property type="component" value="Unassembled WGS sequence"/>
</dbReference>
<reference evidence="1" key="1">
    <citation type="submission" date="2024-01" db="EMBL/GenBank/DDBJ databases">
        <title>First draft genome sequence data of TA4-1, the type strain of Gram-positive actinobacterium Streptomyces chiangmaiensis.</title>
        <authorList>
            <person name="Yasawong M."/>
            <person name="Nantapong N."/>
        </authorList>
    </citation>
    <scope>NUCLEOTIDE SEQUENCE</scope>
    <source>
        <strain evidence="1">TA4-1</strain>
    </source>
</reference>
<protein>
    <submittedName>
        <fullName evidence="1">Uncharacterized protein</fullName>
    </submittedName>
</protein>
<organism evidence="1 2">
    <name type="scientific">Streptomyces chiangmaiensis</name>
    <dbReference type="NCBI Taxonomy" id="766497"/>
    <lineage>
        <taxon>Bacteria</taxon>
        <taxon>Bacillati</taxon>
        <taxon>Actinomycetota</taxon>
        <taxon>Actinomycetes</taxon>
        <taxon>Kitasatosporales</taxon>
        <taxon>Streptomycetaceae</taxon>
        <taxon>Streptomyces</taxon>
    </lineage>
</organism>
<sequence>MTRARWRLAEERLYPLALSDTEAYQRALQRVGRVLAELRVNCHSVEDLLDVDNKPVESLSAGSAEQSDDFIDARTVVEAACALRLVELAAQGAHTHE</sequence>
<name>A0ABU7FMA2_9ACTN</name>
<comment type="caution">
    <text evidence="1">The sequence shown here is derived from an EMBL/GenBank/DDBJ whole genome shotgun (WGS) entry which is preliminary data.</text>
</comment>
<evidence type="ECO:0000313" key="1">
    <source>
        <dbReference type="EMBL" id="MED7824812.1"/>
    </source>
</evidence>
<proteinExistence type="predicted"/>
<dbReference type="RefSeq" id="WP_329509240.1">
    <property type="nucleotide sequence ID" value="NZ_BAAAYZ010000279.1"/>
</dbReference>
<keyword evidence="2" id="KW-1185">Reference proteome</keyword>
<gene>
    <name evidence="1" type="ORF">VXC91_23180</name>
</gene>
<dbReference type="EMBL" id="JAYWVC010000085">
    <property type="protein sequence ID" value="MED7824812.1"/>
    <property type="molecule type" value="Genomic_DNA"/>
</dbReference>
<evidence type="ECO:0000313" key="2">
    <source>
        <dbReference type="Proteomes" id="UP001333996"/>
    </source>
</evidence>